<keyword evidence="2" id="KW-1185">Reference proteome</keyword>
<reference evidence="1 2" key="1">
    <citation type="journal article" date="2018" name="Nat. Genet.">
        <title>The Rosa genome provides new insights in the design of modern roses.</title>
        <authorList>
            <person name="Bendahmane M."/>
        </authorList>
    </citation>
    <scope>NUCLEOTIDE SEQUENCE [LARGE SCALE GENOMIC DNA]</scope>
    <source>
        <strain evidence="2">cv. Old Blush</strain>
    </source>
</reference>
<evidence type="ECO:0000313" key="1">
    <source>
        <dbReference type="EMBL" id="PRQ19937.1"/>
    </source>
</evidence>
<comment type="caution">
    <text evidence="1">The sequence shown here is derived from an EMBL/GenBank/DDBJ whole genome shotgun (WGS) entry which is preliminary data.</text>
</comment>
<sequence length="94" mass="10270">MPKKLKVPEFHTKFSAKSLGLIEALGGVLIPKEGSFPKETMQLVKVEQKKKRGRPLGSKNKNSSKNMKIAAEEVLSMLCPGKPPSPSVKGKEKI</sequence>
<name>A0A2P6PDD1_ROSCH</name>
<dbReference type="AlphaFoldDB" id="A0A2P6PDD1"/>
<gene>
    <name evidence="1" type="ORF">RchiOBHm_Chr7g0222721</name>
</gene>
<accession>A0A2P6PDD1</accession>
<dbReference type="Proteomes" id="UP000238479">
    <property type="component" value="Chromosome 7"/>
</dbReference>
<organism evidence="1 2">
    <name type="scientific">Rosa chinensis</name>
    <name type="common">China rose</name>
    <dbReference type="NCBI Taxonomy" id="74649"/>
    <lineage>
        <taxon>Eukaryota</taxon>
        <taxon>Viridiplantae</taxon>
        <taxon>Streptophyta</taxon>
        <taxon>Embryophyta</taxon>
        <taxon>Tracheophyta</taxon>
        <taxon>Spermatophyta</taxon>
        <taxon>Magnoliopsida</taxon>
        <taxon>eudicotyledons</taxon>
        <taxon>Gunneridae</taxon>
        <taxon>Pentapetalae</taxon>
        <taxon>rosids</taxon>
        <taxon>fabids</taxon>
        <taxon>Rosales</taxon>
        <taxon>Rosaceae</taxon>
        <taxon>Rosoideae</taxon>
        <taxon>Rosoideae incertae sedis</taxon>
        <taxon>Rosa</taxon>
    </lineage>
</organism>
<dbReference type="EMBL" id="PDCK01000045">
    <property type="protein sequence ID" value="PRQ19937.1"/>
    <property type="molecule type" value="Genomic_DNA"/>
</dbReference>
<protein>
    <submittedName>
        <fullName evidence="1">Uncharacterized protein</fullName>
    </submittedName>
</protein>
<proteinExistence type="predicted"/>
<evidence type="ECO:0000313" key="2">
    <source>
        <dbReference type="Proteomes" id="UP000238479"/>
    </source>
</evidence>
<dbReference type="Gramene" id="PRQ19937">
    <property type="protein sequence ID" value="PRQ19937"/>
    <property type="gene ID" value="RchiOBHm_Chr7g0222721"/>
</dbReference>